<sequence length="179" mass="20804">MRSTANRNKPGGDINQMLLFNEAISALGIVELPLLGQQFTWTNKQLEPLLERLDWFFTSSSWTLTYPNTTVSTMLMETSDHVPCVVNIATNIPKGKIFHFENYWMEHEVFMDVVRHGWSIPTQQFDIAKVISAKFKNLRRVLKAWQVQLSSLKGNIENVKLVLWLIQLVEFHRDLTIEE</sequence>
<protein>
    <submittedName>
        <fullName evidence="1">Uncharacterized protein</fullName>
    </submittedName>
</protein>
<dbReference type="SUPFAM" id="SSF56219">
    <property type="entry name" value="DNase I-like"/>
    <property type="match status" value="1"/>
</dbReference>
<name>A0A8T0W915_PANVG</name>
<proteinExistence type="predicted"/>
<organism evidence="1 2">
    <name type="scientific">Panicum virgatum</name>
    <name type="common">Blackwell switchgrass</name>
    <dbReference type="NCBI Taxonomy" id="38727"/>
    <lineage>
        <taxon>Eukaryota</taxon>
        <taxon>Viridiplantae</taxon>
        <taxon>Streptophyta</taxon>
        <taxon>Embryophyta</taxon>
        <taxon>Tracheophyta</taxon>
        <taxon>Spermatophyta</taxon>
        <taxon>Magnoliopsida</taxon>
        <taxon>Liliopsida</taxon>
        <taxon>Poales</taxon>
        <taxon>Poaceae</taxon>
        <taxon>PACMAD clade</taxon>
        <taxon>Panicoideae</taxon>
        <taxon>Panicodae</taxon>
        <taxon>Paniceae</taxon>
        <taxon>Panicinae</taxon>
        <taxon>Panicum</taxon>
        <taxon>Panicum sect. Hiantes</taxon>
    </lineage>
</organism>
<dbReference type="Gene3D" id="3.60.10.10">
    <property type="entry name" value="Endonuclease/exonuclease/phosphatase"/>
    <property type="match status" value="1"/>
</dbReference>
<keyword evidence="2" id="KW-1185">Reference proteome</keyword>
<evidence type="ECO:0000313" key="2">
    <source>
        <dbReference type="Proteomes" id="UP000823388"/>
    </source>
</evidence>
<dbReference type="PANTHER" id="PTHR33710:SF48">
    <property type="entry name" value="OS02G0307075 PROTEIN"/>
    <property type="match status" value="1"/>
</dbReference>
<gene>
    <name evidence="1" type="ORF">PVAP13_2KG163148</name>
</gene>
<evidence type="ECO:0000313" key="1">
    <source>
        <dbReference type="EMBL" id="KAG2641133.1"/>
    </source>
</evidence>
<reference evidence="1" key="1">
    <citation type="submission" date="2020-05" db="EMBL/GenBank/DDBJ databases">
        <title>WGS assembly of Panicum virgatum.</title>
        <authorList>
            <person name="Lovell J.T."/>
            <person name="Jenkins J."/>
            <person name="Shu S."/>
            <person name="Juenger T.E."/>
            <person name="Schmutz J."/>
        </authorList>
    </citation>
    <scope>NUCLEOTIDE SEQUENCE</scope>
    <source>
        <strain evidence="1">AP13</strain>
    </source>
</reference>
<dbReference type="Proteomes" id="UP000823388">
    <property type="component" value="Chromosome 2K"/>
</dbReference>
<dbReference type="AlphaFoldDB" id="A0A8T0W915"/>
<dbReference type="PANTHER" id="PTHR33710">
    <property type="entry name" value="BNAC02G09200D PROTEIN"/>
    <property type="match status" value="1"/>
</dbReference>
<dbReference type="InterPro" id="IPR036691">
    <property type="entry name" value="Endo/exonu/phosph_ase_sf"/>
</dbReference>
<dbReference type="EMBL" id="CM029039">
    <property type="protein sequence ID" value="KAG2641133.1"/>
    <property type="molecule type" value="Genomic_DNA"/>
</dbReference>
<accession>A0A8T0W915</accession>
<comment type="caution">
    <text evidence="1">The sequence shown here is derived from an EMBL/GenBank/DDBJ whole genome shotgun (WGS) entry which is preliminary data.</text>
</comment>